<dbReference type="InterPro" id="IPR038323">
    <property type="entry name" value="ArAE_1_C_sf"/>
</dbReference>
<dbReference type="PANTHER" id="PTHR40064">
    <property type="entry name" value="MEMBRANE PROTEIN-RELATED"/>
    <property type="match status" value="1"/>
</dbReference>
<dbReference type="Gene3D" id="1.20.120.940">
    <property type="entry name" value="Putative aromatic acid exporter, C-terminal domain"/>
    <property type="match status" value="1"/>
</dbReference>
<keyword evidence="4 6" id="KW-1133">Transmembrane helix</keyword>
<sequence length="331" mass="38030">MRKPFFGYRVLKTAVGAALAIFFAQALGLQYAVSAGVITVLSVQNTKKKSLELAIQRLSSTTLALFTAAAVFTLFGYSPWTYGLYLLFFIPAAARLRLHDGIVPSSVLVTHLLLEKSVALPLLLNEYGILFIGAGIALIFNLHMPSVEKEIRQDQQRVENLMKAILRELASSMMTQSVAVNEEKLFVELDQALKGGYERAQRLYSNSLTRSYTYYIKYMEMRIRQAEVLKQMRSHFSRISKYYEQNRLVASLTELVAYQFHELNTAQELLEDLEGYLDIFRGQELPKTREEFENRSSLYQYVRDLQILLALKREFAASLSEEEKVRFWIKK</sequence>
<dbReference type="EMBL" id="JAGSCS010000011">
    <property type="protein sequence ID" value="MBR0576475.1"/>
    <property type="molecule type" value="Genomic_DNA"/>
</dbReference>
<dbReference type="Proteomes" id="UP000675379">
    <property type="component" value="Unassembled WGS sequence"/>
</dbReference>
<evidence type="ECO:0000259" key="7">
    <source>
        <dbReference type="Pfam" id="PF11728"/>
    </source>
</evidence>
<comment type="subcellular location">
    <subcellularLocation>
        <location evidence="1">Cell membrane</location>
        <topology evidence="1">Multi-pass membrane protein</topology>
    </subcellularLocation>
</comment>
<dbReference type="InterPro" id="IPR021062">
    <property type="entry name" value="ArAE_1_C"/>
</dbReference>
<keyword evidence="2" id="KW-1003">Cell membrane</keyword>
<dbReference type="Pfam" id="PF11728">
    <property type="entry name" value="ArAE_1_C"/>
    <property type="match status" value="1"/>
</dbReference>
<dbReference type="AlphaFoldDB" id="A0A941HQY4"/>
<evidence type="ECO:0000256" key="3">
    <source>
        <dbReference type="ARBA" id="ARBA00022692"/>
    </source>
</evidence>
<feature type="domain" description="Putative aromatic acid exporter C-terminal" evidence="7">
    <location>
        <begin position="148"/>
        <end position="312"/>
    </location>
</feature>
<dbReference type="InterPro" id="IPR052984">
    <property type="entry name" value="UPF0421"/>
</dbReference>
<gene>
    <name evidence="8" type="ORF">KCG48_08995</name>
</gene>
<keyword evidence="5 6" id="KW-0472">Membrane</keyword>
<accession>A0A941HQY4</accession>
<protein>
    <submittedName>
        <fullName evidence="8">Aromatic acid exporter family protein</fullName>
    </submittedName>
</protein>
<evidence type="ECO:0000256" key="2">
    <source>
        <dbReference type="ARBA" id="ARBA00022475"/>
    </source>
</evidence>
<evidence type="ECO:0000313" key="9">
    <source>
        <dbReference type="Proteomes" id="UP000675379"/>
    </source>
</evidence>
<feature type="transmembrane region" description="Helical" evidence="6">
    <location>
        <begin position="58"/>
        <end position="75"/>
    </location>
</feature>
<dbReference type="GO" id="GO:0005886">
    <property type="term" value="C:plasma membrane"/>
    <property type="evidence" value="ECO:0007669"/>
    <property type="project" value="UniProtKB-SubCell"/>
</dbReference>
<dbReference type="PANTHER" id="PTHR40064:SF1">
    <property type="entry name" value="MEMBRANE PROTEIN"/>
    <property type="match status" value="1"/>
</dbReference>
<dbReference type="Pfam" id="PF06081">
    <property type="entry name" value="ArAE_1"/>
    <property type="match status" value="1"/>
</dbReference>
<reference evidence="8" key="1">
    <citation type="submission" date="2021-04" db="EMBL/GenBank/DDBJ databases">
        <title>Proteiniclasticum sedimins sp. nov., an obligate anaerobic bacterium isolated from anaerobic sludge.</title>
        <authorList>
            <person name="Liu J."/>
        </authorList>
    </citation>
    <scope>NUCLEOTIDE SEQUENCE</scope>
    <source>
        <strain evidence="8">BAD-10</strain>
    </source>
</reference>
<keyword evidence="9" id="KW-1185">Reference proteome</keyword>
<evidence type="ECO:0000313" key="8">
    <source>
        <dbReference type="EMBL" id="MBR0576475.1"/>
    </source>
</evidence>
<evidence type="ECO:0000256" key="5">
    <source>
        <dbReference type="ARBA" id="ARBA00023136"/>
    </source>
</evidence>
<proteinExistence type="predicted"/>
<dbReference type="InterPro" id="IPR010343">
    <property type="entry name" value="ArAE_1"/>
</dbReference>
<organism evidence="8 9">
    <name type="scientific">Proteiniclasticum sediminis</name>
    <dbReference type="NCBI Taxonomy" id="2804028"/>
    <lineage>
        <taxon>Bacteria</taxon>
        <taxon>Bacillati</taxon>
        <taxon>Bacillota</taxon>
        <taxon>Clostridia</taxon>
        <taxon>Eubacteriales</taxon>
        <taxon>Clostridiaceae</taxon>
        <taxon>Proteiniclasticum</taxon>
    </lineage>
</organism>
<feature type="transmembrane region" description="Helical" evidence="6">
    <location>
        <begin position="118"/>
        <end position="142"/>
    </location>
</feature>
<evidence type="ECO:0000256" key="1">
    <source>
        <dbReference type="ARBA" id="ARBA00004651"/>
    </source>
</evidence>
<dbReference type="RefSeq" id="WP_211801451.1">
    <property type="nucleotide sequence ID" value="NZ_JAGSCS010000011.1"/>
</dbReference>
<name>A0A941HQY4_9CLOT</name>
<evidence type="ECO:0000256" key="6">
    <source>
        <dbReference type="SAM" id="Phobius"/>
    </source>
</evidence>
<evidence type="ECO:0000256" key="4">
    <source>
        <dbReference type="ARBA" id="ARBA00022989"/>
    </source>
</evidence>
<keyword evidence="3 6" id="KW-0812">Transmembrane</keyword>
<comment type="caution">
    <text evidence="8">The sequence shown here is derived from an EMBL/GenBank/DDBJ whole genome shotgun (WGS) entry which is preliminary data.</text>
</comment>